<proteinExistence type="predicted"/>
<dbReference type="Ensembl" id="ENSVKKT00000008368.1">
    <property type="protein sequence ID" value="ENSVKKP00000008155.1"/>
    <property type="gene ID" value="ENSVKKG00000005808.1"/>
</dbReference>
<dbReference type="InterPro" id="IPR001855">
    <property type="entry name" value="Defensin_beta-like"/>
</dbReference>
<evidence type="ECO:0000313" key="4">
    <source>
        <dbReference type="Proteomes" id="UP000694545"/>
    </source>
</evidence>
<feature type="domain" description="Beta-defensin-like" evidence="2">
    <location>
        <begin position="22"/>
        <end position="57"/>
    </location>
</feature>
<organism evidence="3 4">
    <name type="scientific">Varanus komodoensis</name>
    <name type="common">Komodo dragon</name>
    <dbReference type="NCBI Taxonomy" id="61221"/>
    <lineage>
        <taxon>Eukaryota</taxon>
        <taxon>Metazoa</taxon>
        <taxon>Chordata</taxon>
        <taxon>Craniata</taxon>
        <taxon>Vertebrata</taxon>
        <taxon>Euteleostomi</taxon>
        <taxon>Lepidosauria</taxon>
        <taxon>Squamata</taxon>
        <taxon>Bifurcata</taxon>
        <taxon>Unidentata</taxon>
        <taxon>Episquamata</taxon>
        <taxon>Toxicofera</taxon>
        <taxon>Anguimorpha</taxon>
        <taxon>Paleoanguimorpha</taxon>
        <taxon>Varanoidea</taxon>
        <taxon>Varanidae</taxon>
        <taxon>Varanus</taxon>
    </lineage>
</organism>
<dbReference type="Pfam" id="PF00711">
    <property type="entry name" value="Defensin_beta"/>
    <property type="match status" value="1"/>
</dbReference>
<keyword evidence="4" id="KW-1185">Reference proteome</keyword>
<protein>
    <recommendedName>
        <fullName evidence="2">Beta-defensin-like domain-containing protein</fullName>
    </recommendedName>
</protein>
<dbReference type="Proteomes" id="UP000694545">
    <property type="component" value="Unplaced"/>
</dbReference>
<dbReference type="AlphaFoldDB" id="A0A8D2IZM7"/>
<sequence length="58" mass="6186">MWICFVFICLCHAGNAQAAEPDTLQCVRAGGSCNFGECRPPSVASGTCKGETLNCCKW</sequence>
<dbReference type="GO" id="GO:0006952">
    <property type="term" value="P:defense response"/>
    <property type="evidence" value="ECO:0007669"/>
    <property type="project" value="InterPro"/>
</dbReference>
<evidence type="ECO:0000313" key="3">
    <source>
        <dbReference type="Ensembl" id="ENSVKKP00000008155.1"/>
    </source>
</evidence>
<dbReference type="GO" id="GO:0005576">
    <property type="term" value="C:extracellular region"/>
    <property type="evidence" value="ECO:0007669"/>
    <property type="project" value="InterPro"/>
</dbReference>
<reference evidence="3" key="2">
    <citation type="submission" date="2025-09" db="UniProtKB">
        <authorList>
            <consortium name="Ensembl"/>
        </authorList>
    </citation>
    <scope>IDENTIFICATION</scope>
</reference>
<dbReference type="SUPFAM" id="SSF57392">
    <property type="entry name" value="Defensin-like"/>
    <property type="match status" value="1"/>
</dbReference>
<evidence type="ECO:0000259" key="2">
    <source>
        <dbReference type="Pfam" id="PF00711"/>
    </source>
</evidence>
<evidence type="ECO:0000256" key="1">
    <source>
        <dbReference type="SAM" id="SignalP"/>
    </source>
</evidence>
<keyword evidence="1" id="KW-0732">Signal</keyword>
<feature type="chain" id="PRO_5034666611" description="Beta-defensin-like domain-containing protein" evidence="1">
    <location>
        <begin position="19"/>
        <end position="58"/>
    </location>
</feature>
<reference evidence="3" key="1">
    <citation type="submission" date="2025-08" db="UniProtKB">
        <authorList>
            <consortium name="Ensembl"/>
        </authorList>
    </citation>
    <scope>IDENTIFICATION</scope>
</reference>
<name>A0A8D2IZM7_VARKO</name>
<dbReference type="OMA" id="KCCKWTP"/>
<accession>A0A8D2IZM7</accession>
<feature type="signal peptide" evidence="1">
    <location>
        <begin position="1"/>
        <end position="18"/>
    </location>
</feature>
<dbReference type="Gene3D" id="3.10.360.10">
    <property type="entry name" value="Antimicrobial Peptide, Beta-defensin 2, Chain A"/>
    <property type="match status" value="1"/>
</dbReference>